<dbReference type="SMART" id="SM00698">
    <property type="entry name" value="MORN"/>
    <property type="match status" value="8"/>
</dbReference>
<dbReference type="InterPro" id="IPR059093">
    <property type="entry name" value="HA_Alsin"/>
</dbReference>
<sequence length="1314" mass="147976">MEKHHMYLWRGVDRIDVTFGDKPNGIVQKLVNVKNHIFVSTNTCNLYHGEISNDDNISSTNLVLKRIEFVAVDIASNSDYLFVVKNDGCVVKIVPDSMSIVETIVLREDRIAADNGNGQLWASGDQPQIDVKCTTPKKVIFFDGRTISDVACGINFNVAIARKIMRIAKDDTDSENDAEEVFVNSCPRCLSNIMPSPMSMTSSDTCPMSIHRQQYSEDHSMNSTSSMSMSGKHHEMFLSDVKEKEDTNSGTIMANGDEFCSESVETSKEEKKNVIFINTEAARQFLTRQLSWVSSYGNSKEDFSIGNDTERVPGTIKQNVSTMANLVYEGVKTMGDKVATLSRHMSGSSDMNDSRDDIINDFEHIGDDSCKQHSTSLAHSLRCEEFPWSSSTGSLDHELSQQGLNERINSLVHNGNNLLSTELWTWGDFRYGQLGTGDTIIRTKPVLVTKLNNMGLKKIACGDSHTLALSLDGRVYTWGRNNCHQVCPDNEDDRSSPILFDTKKCNDERARDMASGSEHSLFKKKGGATQESNVYETLCRCYTELMSFTALNVLSLWDYFNHIGEAYEIMLVANIEEFITIYKLLSQRYLRRHISRRFHAHDENRQRCAAVVEKILFGKIRENWFELLRSPERRLIRESRTHPLALFNSSRFSSHWFVLLTDVFVHVVGASNSVHQLRTLWVEPQADSETLQNVITITAPEENFVLYTPTPTERNDWLQALQSAIKCSLQRVVGHVPPLVRTSSYSYIKHQLYKDAKYTGRWLNGKPHGIGKLEWNDGRMYTGQFYKGVIQGSGKMELPAVGIYEGQWKDGQQNGHGSFKYVNGDVYEGHFKDGLPHGHGMKKEGHFMASVASVYIGEWANGLKQGYGIMDDIMTGEKYLGSWSNDMKHGCGLIVTLDGIYYEGVFVQDVLTGHGVMVFEDGTHYEGEFKSAGIFCGKGTLTFRSGDRLEGNMSGAWNEGVKVNAVLHINKATGNSETNEKPTSFGKLCVPPDQKWRAIFRQCYQHLGISEPSVKGLFGNNDRSLDSQRIWQNVAVILNKSHQKTLNKRQGSPSKLIERDKDRLNESLNKIPNFGREKLTLDSYNESPEHPLGSLLAEIATVYTATYGGVRVHPLLLSHAVTELRSITSRIYELVTLFFPALPKGGKECVLGTEDEANCKVISAAAILHPILLPRVHSALFVLYALHNKKEDDLSLGSNALTSECEPFFTEAIETLQQLKTTFSPLEKLLVIRNTFEQMTQPIYGRWTNYFRFFNFVVVRASVLQLGSEIHFIEDFMEPYLENGELGIMFTTLKSGLQNYERGAAYQSIITQKL</sequence>
<comment type="caution">
    <text evidence="6">The sequence shown here is derived from an EMBL/GenBank/DDBJ whole genome shotgun (WGS) entry which is preliminary data.</text>
</comment>
<feature type="repeat" description="RCC1" evidence="3">
    <location>
        <begin position="473"/>
        <end position="526"/>
    </location>
</feature>
<evidence type="ECO:0000256" key="3">
    <source>
        <dbReference type="PROSITE-ProRule" id="PRU00235"/>
    </source>
</evidence>
<dbReference type="PROSITE" id="PS00626">
    <property type="entry name" value="RCC1_2"/>
    <property type="match status" value="1"/>
</dbReference>
<proteinExistence type="predicted"/>
<dbReference type="InterPro" id="IPR051984">
    <property type="entry name" value="Alsin"/>
</dbReference>
<dbReference type="Pfam" id="PF02493">
    <property type="entry name" value="MORN"/>
    <property type="match status" value="8"/>
</dbReference>
<dbReference type="Gene3D" id="2.20.110.10">
    <property type="entry name" value="Histone H3 K4-specific methyltransferase SET7/9 N-terminal domain"/>
    <property type="match status" value="4"/>
</dbReference>
<accession>A0ABR3GYG5</accession>
<feature type="domain" description="VPS9" evidence="5">
    <location>
        <begin position="1173"/>
        <end position="1309"/>
    </location>
</feature>
<dbReference type="PROSITE" id="PS51205">
    <property type="entry name" value="VPS9"/>
    <property type="match status" value="1"/>
</dbReference>
<dbReference type="SUPFAM" id="SSF109993">
    <property type="entry name" value="VPS9 domain"/>
    <property type="match status" value="1"/>
</dbReference>
<evidence type="ECO:0000256" key="1">
    <source>
        <dbReference type="ARBA" id="ARBA00022658"/>
    </source>
</evidence>
<dbReference type="PANTHER" id="PTHR46089">
    <property type="entry name" value="ALSIN HOMOLOG"/>
    <property type="match status" value="1"/>
</dbReference>
<dbReference type="InterPro" id="IPR003123">
    <property type="entry name" value="VPS9"/>
</dbReference>
<evidence type="ECO:0008006" key="8">
    <source>
        <dbReference type="Google" id="ProtNLM"/>
    </source>
</evidence>
<dbReference type="InterPro" id="IPR037191">
    <property type="entry name" value="VPS9_dom_sf"/>
</dbReference>
<dbReference type="PANTHER" id="PTHR46089:SF2">
    <property type="entry name" value="ALSIN HOMOLOG"/>
    <property type="match status" value="1"/>
</dbReference>
<feature type="domain" description="PH" evidence="4">
    <location>
        <begin position="695"/>
        <end position="726"/>
    </location>
</feature>
<dbReference type="SUPFAM" id="SSF50985">
    <property type="entry name" value="RCC1/BLIP-II"/>
    <property type="match status" value="1"/>
</dbReference>
<evidence type="ECO:0000259" key="4">
    <source>
        <dbReference type="PROSITE" id="PS50003"/>
    </source>
</evidence>
<evidence type="ECO:0000259" key="5">
    <source>
        <dbReference type="PROSITE" id="PS51205"/>
    </source>
</evidence>
<dbReference type="Proteomes" id="UP001549920">
    <property type="component" value="Unassembled WGS sequence"/>
</dbReference>
<feature type="repeat" description="RCC1" evidence="3">
    <location>
        <begin position="421"/>
        <end position="472"/>
    </location>
</feature>
<dbReference type="CDD" id="cd13269">
    <property type="entry name" value="PH_alsin"/>
    <property type="match status" value="1"/>
</dbReference>
<dbReference type="Pfam" id="PF02204">
    <property type="entry name" value="VPS9"/>
    <property type="match status" value="1"/>
</dbReference>
<dbReference type="EMBL" id="JBEUOH010000075">
    <property type="protein sequence ID" value="KAL0852518.1"/>
    <property type="molecule type" value="Genomic_DNA"/>
</dbReference>
<keyword evidence="1" id="KW-0344">Guanine-nucleotide releasing factor</keyword>
<dbReference type="Gene3D" id="2.130.10.30">
    <property type="entry name" value="Regulator of chromosome condensation 1/beta-lactamase-inhibitor protein II"/>
    <property type="match status" value="1"/>
</dbReference>
<dbReference type="Gene3D" id="2.30.29.30">
    <property type="entry name" value="Pleckstrin-homology domain (PH domain)/Phosphotyrosine-binding domain (PTB)"/>
    <property type="match status" value="1"/>
</dbReference>
<dbReference type="Pfam" id="PF25384">
    <property type="entry name" value="Alsin_RLD"/>
    <property type="match status" value="1"/>
</dbReference>
<dbReference type="SUPFAM" id="SSF82185">
    <property type="entry name" value="Histone H3 K4-specific methyltransferase SET7/9 N-terminal domain"/>
    <property type="match status" value="2"/>
</dbReference>
<reference evidence="6 7" key="1">
    <citation type="submission" date="2024-06" db="EMBL/GenBank/DDBJ databases">
        <title>A chromosome-level genome assembly of beet webworm, Loxostege sticticalis.</title>
        <authorList>
            <person name="Zhang Y."/>
        </authorList>
    </citation>
    <scope>NUCLEOTIDE SEQUENCE [LARGE SCALE GENOMIC DNA]</scope>
    <source>
        <strain evidence="6">AQ026</strain>
        <tissue evidence="6">Whole body</tissue>
    </source>
</reference>
<dbReference type="Pfam" id="PF25383">
    <property type="entry name" value="PH_alsin"/>
    <property type="match status" value="1"/>
</dbReference>
<keyword evidence="2" id="KW-0677">Repeat</keyword>
<dbReference type="InterPro" id="IPR009091">
    <property type="entry name" value="RCC1/BLIP-II"/>
</dbReference>
<organism evidence="6 7">
    <name type="scientific">Loxostege sticticalis</name>
    <name type="common">Beet webworm moth</name>
    <dbReference type="NCBI Taxonomy" id="481309"/>
    <lineage>
        <taxon>Eukaryota</taxon>
        <taxon>Metazoa</taxon>
        <taxon>Ecdysozoa</taxon>
        <taxon>Arthropoda</taxon>
        <taxon>Hexapoda</taxon>
        <taxon>Insecta</taxon>
        <taxon>Pterygota</taxon>
        <taxon>Neoptera</taxon>
        <taxon>Endopterygota</taxon>
        <taxon>Lepidoptera</taxon>
        <taxon>Glossata</taxon>
        <taxon>Ditrysia</taxon>
        <taxon>Pyraloidea</taxon>
        <taxon>Crambidae</taxon>
        <taxon>Pyraustinae</taxon>
        <taxon>Loxostege</taxon>
    </lineage>
</organism>
<evidence type="ECO:0000313" key="6">
    <source>
        <dbReference type="EMBL" id="KAL0852518.1"/>
    </source>
</evidence>
<dbReference type="InterPro" id="IPR057248">
    <property type="entry name" value="Alsin-like_PH"/>
</dbReference>
<evidence type="ECO:0000313" key="7">
    <source>
        <dbReference type="Proteomes" id="UP001549920"/>
    </source>
</evidence>
<dbReference type="Gene3D" id="1.20.1050.80">
    <property type="entry name" value="VPS9 domain"/>
    <property type="match status" value="1"/>
</dbReference>
<dbReference type="PROSITE" id="PS50012">
    <property type="entry name" value="RCC1_3"/>
    <property type="match status" value="2"/>
</dbReference>
<dbReference type="InterPro" id="IPR011993">
    <property type="entry name" value="PH-like_dom_sf"/>
</dbReference>
<gene>
    <name evidence="6" type="ORF">ABMA27_017037</name>
</gene>
<dbReference type="SUPFAM" id="SSF50729">
    <property type="entry name" value="PH domain-like"/>
    <property type="match status" value="1"/>
</dbReference>
<protein>
    <recommendedName>
        <fullName evidence="8">Alsin</fullName>
    </recommendedName>
</protein>
<evidence type="ECO:0000256" key="2">
    <source>
        <dbReference type="ARBA" id="ARBA00022737"/>
    </source>
</evidence>
<name>A0ABR3GYG5_LOXSC</name>
<dbReference type="PROSITE" id="PS50003">
    <property type="entry name" value="PH_DOMAIN"/>
    <property type="match status" value="1"/>
</dbReference>
<dbReference type="InterPro" id="IPR003409">
    <property type="entry name" value="MORN"/>
</dbReference>
<keyword evidence="7" id="KW-1185">Reference proteome</keyword>
<dbReference type="InterPro" id="IPR000408">
    <property type="entry name" value="Reg_chr_condens"/>
</dbReference>
<dbReference type="Pfam" id="PF26202">
    <property type="entry name" value="HA_Alsin"/>
    <property type="match status" value="1"/>
</dbReference>
<dbReference type="InterPro" id="IPR001849">
    <property type="entry name" value="PH_domain"/>
</dbReference>